<keyword evidence="4" id="KW-1003">Cell membrane</keyword>
<gene>
    <name evidence="9" type="ORF">SAMN04488068_1194</name>
</gene>
<dbReference type="RefSeq" id="WP_084083187.1">
    <property type="nucleotide sequence ID" value="NZ_FQWZ01000002.1"/>
</dbReference>
<evidence type="ECO:0000256" key="3">
    <source>
        <dbReference type="ARBA" id="ARBA00022448"/>
    </source>
</evidence>
<evidence type="ECO:0000256" key="7">
    <source>
        <dbReference type="ARBA" id="ARBA00023136"/>
    </source>
</evidence>
<comment type="subcellular location">
    <subcellularLocation>
        <location evidence="1">Cell membrane</location>
        <topology evidence="1">Multi-pass membrane protein</topology>
    </subcellularLocation>
</comment>
<feature type="transmembrane region" description="Helical" evidence="8">
    <location>
        <begin position="126"/>
        <end position="145"/>
    </location>
</feature>
<feature type="transmembrane region" description="Helical" evidence="8">
    <location>
        <begin position="91"/>
        <end position="114"/>
    </location>
</feature>
<dbReference type="Proteomes" id="UP000199758">
    <property type="component" value="Unassembled WGS sequence"/>
</dbReference>
<feature type="transmembrane region" description="Helical" evidence="8">
    <location>
        <begin position="157"/>
        <end position="176"/>
    </location>
</feature>
<keyword evidence="10" id="KW-1185">Reference proteome</keyword>
<accession>A0A1M5M077</accession>
<evidence type="ECO:0000313" key="10">
    <source>
        <dbReference type="Proteomes" id="UP000199758"/>
    </source>
</evidence>
<comment type="similarity">
    <text evidence="2">Belongs to the auxin efflux carrier (TC 2.A.69) family.</text>
</comment>
<keyword evidence="3" id="KW-0813">Transport</keyword>
<dbReference type="PANTHER" id="PTHR36838">
    <property type="entry name" value="AUXIN EFFLUX CARRIER FAMILY PROTEIN"/>
    <property type="match status" value="1"/>
</dbReference>
<dbReference type="Gene3D" id="1.20.1530.20">
    <property type="match status" value="1"/>
</dbReference>
<dbReference type="GO" id="GO:0055085">
    <property type="term" value="P:transmembrane transport"/>
    <property type="evidence" value="ECO:0007669"/>
    <property type="project" value="InterPro"/>
</dbReference>
<keyword evidence="7 8" id="KW-0472">Membrane</keyword>
<evidence type="ECO:0000256" key="1">
    <source>
        <dbReference type="ARBA" id="ARBA00004651"/>
    </source>
</evidence>
<dbReference type="AlphaFoldDB" id="A0A1M5M077"/>
<evidence type="ECO:0008006" key="11">
    <source>
        <dbReference type="Google" id="ProtNLM"/>
    </source>
</evidence>
<reference evidence="9 10" key="1">
    <citation type="submission" date="2016-11" db="EMBL/GenBank/DDBJ databases">
        <authorList>
            <person name="Jaros S."/>
            <person name="Januszkiewicz K."/>
            <person name="Wedrychowicz H."/>
        </authorList>
    </citation>
    <scope>NUCLEOTIDE SEQUENCE [LARGE SCALE GENOMIC DNA]</scope>
    <source>
        <strain evidence="9 10">CGMCC 1.7049</strain>
    </source>
</reference>
<sequence length="303" mass="31979">MSGILLLLLCPAIGMLAARRRWMPPNAPATINAWLIRVALPCVILEQIPQLHFDARLLLPLLGPFVLMFSTMAVMAVLARRLGWDRGTQGAMTLCWGLGNTSFVGFPLLLAIIGPPAMGAALIADQATFLALTLIGLPVAAYFAGQTTRPIDLIKRVLMFTPFLALIVAGIAAVLLDDGHWPEPVDVVLKRLGDTLTPLALAAVGFQFKPGAARRYAGLIGIGALWKMLLLPALMWGGALAMGLHGMPITIGILQVAMAPMITAGILASEHGLAPELSSALVSVGIAMSFVTVPLWALVIGGY</sequence>
<feature type="transmembrane region" description="Helical" evidence="8">
    <location>
        <begin position="216"/>
        <end position="237"/>
    </location>
</feature>
<evidence type="ECO:0000256" key="8">
    <source>
        <dbReference type="SAM" id="Phobius"/>
    </source>
</evidence>
<dbReference type="InterPro" id="IPR004776">
    <property type="entry name" value="Mem_transp_PIN-like"/>
</dbReference>
<dbReference type="STRING" id="490188.SAMN04488068_1194"/>
<protein>
    <recommendedName>
        <fullName evidence="11">Auxin efflux carrier</fullName>
    </recommendedName>
</protein>
<keyword evidence="6 8" id="KW-1133">Transmembrane helix</keyword>
<feature type="transmembrane region" description="Helical" evidence="8">
    <location>
        <begin position="280"/>
        <end position="300"/>
    </location>
</feature>
<dbReference type="Pfam" id="PF03547">
    <property type="entry name" value="Mem_trans"/>
    <property type="match status" value="2"/>
</dbReference>
<dbReference type="EMBL" id="FQWZ01000002">
    <property type="protein sequence ID" value="SHG70681.1"/>
    <property type="molecule type" value="Genomic_DNA"/>
</dbReference>
<feature type="transmembrane region" description="Helical" evidence="8">
    <location>
        <begin position="249"/>
        <end position="268"/>
    </location>
</feature>
<name>A0A1M5M077_9GAMM</name>
<dbReference type="InterPro" id="IPR038770">
    <property type="entry name" value="Na+/solute_symporter_sf"/>
</dbReference>
<evidence type="ECO:0000256" key="2">
    <source>
        <dbReference type="ARBA" id="ARBA00010145"/>
    </source>
</evidence>
<proteinExistence type="inferred from homology"/>
<evidence type="ECO:0000256" key="5">
    <source>
        <dbReference type="ARBA" id="ARBA00022692"/>
    </source>
</evidence>
<feature type="transmembrane region" description="Helical" evidence="8">
    <location>
        <begin position="57"/>
        <end position="79"/>
    </location>
</feature>
<dbReference type="GO" id="GO:0005886">
    <property type="term" value="C:plasma membrane"/>
    <property type="evidence" value="ECO:0007669"/>
    <property type="project" value="UniProtKB-SubCell"/>
</dbReference>
<dbReference type="PANTHER" id="PTHR36838:SF1">
    <property type="entry name" value="SLR1864 PROTEIN"/>
    <property type="match status" value="1"/>
</dbReference>
<evidence type="ECO:0000256" key="4">
    <source>
        <dbReference type="ARBA" id="ARBA00022475"/>
    </source>
</evidence>
<dbReference type="OrthoDB" id="9786183at2"/>
<organism evidence="9 10">
    <name type="scientific">Hydrocarboniphaga daqingensis</name>
    <dbReference type="NCBI Taxonomy" id="490188"/>
    <lineage>
        <taxon>Bacteria</taxon>
        <taxon>Pseudomonadati</taxon>
        <taxon>Pseudomonadota</taxon>
        <taxon>Gammaproteobacteria</taxon>
        <taxon>Nevskiales</taxon>
        <taxon>Nevskiaceae</taxon>
        <taxon>Hydrocarboniphaga</taxon>
    </lineage>
</organism>
<evidence type="ECO:0000313" key="9">
    <source>
        <dbReference type="EMBL" id="SHG70681.1"/>
    </source>
</evidence>
<evidence type="ECO:0000256" key="6">
    <source>
        <dbReference type="ARBA" id="ARBA00022989"/>
    </source>
</evidence>
<keyword evidence="5 8" id="KW-0812">Transmembrane</keyword>